<gene>
    <name evidence="3" type="ORF">Bca52824_015506</name>
</gene>
<accession>A0A8X7W1V4</accession>
<feature type="region of interest" description="Disordered" evidence="1">
    <location>
        <begin position="330"/>
        <end position="515"/>
    </location>
</feature>
<evidence type="ECO:0000313" key="3">
    <source>
        <dbReference type="EMBL" id="KAG2322293.1"/>
    </source>
</evidence>
<evidence type="ECO:0000256" key="1">
    <source>
        <dbReference type="SAM" id="MobiDB-lite"/>
    </source>
</evidence>
<dbReference type="Proteomes" id="UP000886595">
    <property type="component" value="Unassembled WGS sequence"/>
</dbReference>
<dbReference type="AlphaFoldDB" id="A0A8X7W1V4"/>
<reference evidence="3 4" key="1">
    <citation type="submission" date="2020-02" db="EMBL/GenBank/DDBJ databases">
        <authorList>
            <person name="Ma Q."/>
            <person name="Huang Y."/>
            <person name="Song X."/>
            <person name="Pei D."/>
        </authorList>
    </citation>
    <scope>NUCLEOTIDE SEQUENCE [LARGE SCALE GENOMIC DNA]</scope>
    <source>
        <strain evidence="3">Sxm20200214</strain>
        <tissue evidence="3">Leaf</tissue>
    </source>
</reference>
<name>A0A8X7W1V4_BRACI</name>
<evidence type="ECO:0000313" key="4">
    <source>
        <dbReference type="Proteomes" id="UP000886595"/>
    </source>
</evidence>
<feature type="compositionally biased region" description="Acidic residues" evidence="1">
    <location>
        <begin position="459"/>
        <end position="480"/>
    </location>
</feature>
<keyword evidence="4" id="KW-1185">Reference proteome</keyword>
<feature type="domain" description="DUF287" evidence="2">
    <location>
        <begin position="189"/>
        <end position="241"/>
    </location>
</feature>
<feature type="compositionally biased region" description="Basic residues" evidence="1">
    <location>
        <begin position="484"/>
        <end position="509"/>
    </location>
</feature>
<feature type="compositionally biased region" description="Basic and acidic residues" evidence="1">
    <location>
        <begin position="403"/>
        <end position="414"/>
    </location>
</feature>
<protein>
    <recommendedName>
        <fullName evidence="2">DUF287 domain-containing protein</fullName>
    </recommendedName>
</protein>
<dbReference type="Pfam" id="PF03384">
    <property type="entry name" value="DUF287"/>
    <property type="match status" value="1"/>
</dbReference>
<organism evidence="3 4">
    <name type="scientific">Brassica carinata</name>
    <name type="common">Ethiopian mustard</name>
    <name type="synonym">Abyssinian cabbage</name>
    <dbReference type="NCBI Taxonomy" id="52824"/>
    <lineage>
        <taxon>Eukaryota</taxon>
        <taxon>Viridiplantae</taxon>
        <taxon>Streptophyta</taxon>
        <taxon>Embryophyta</taxon>
        <taxon>Tracheophyta</taxon>
        <taxon>Spermatophyta</taxon>
        <taxon>Magnoliopsida</taxon>
        <taxon>eudicotyledons</taxon>
        <taxon>Gunneridae</taxon>
        <taxon>Pentapetalae</taxon>
        <taxon>rosids</taxon>
        <taxon>malvids</taxon>
        <taxon>Brassicales</taxon>
        <taxon>Brassicaceae</taxon>
        <taxon>Brassiceae</taxon>
        <taxon>Brassica</taxon>
    </lineage>
</organism>
<comment type="caution">
    <text evidence="3">The sequence shown here is derived from an EMBL/GenBank/DDBJ whole genome shotgun (WGS) entry which is preliminary data.</text>
</comment>
<evidence type="ECO:0000259" key="2">
    <source>
        <dbReference type="Pfam" id="PF03384"/>
    </source>
</evidence>
<feature type="compositionally biased region" description="Basic and acidic residues" evidence="1">
    <location>
        <begin position="1"/>
        <end position="13"/>
    </location>
</feature>
<feature type="region of interest" description="Disordered" evidence="1">
    <location>
        <begin position="1"/>
        <end position="105"/>
    </location>
</feature>
<dbReference type="EMBL" id="JAAMPC010000003">
    <property type="protein sequence ID" value="KAG2322293.1"/>
    <property type="molecule type" value="Genomic_DNA"/>
</dbReference>
<feature type="compositionally biased region" description="Basic and acidic residues" evidence="1">
    <location>
        <begin position="423"/>
        <end position="434"/>
    </location>
</feature>
<dbReference type="InterPro" id="IPR005048">
    <property type="entry name" value="DUF287"/>
</dbReference>
<feature type="compositionally biased region" description="Acidic residues" evidence="1">
    <location>
        <begin position="344"/>
        <end position="375"/>
    </location>
</feature>
<feature type="region of interest" description="Disordered" evidence="1">
    <location>
        <begin position="254"/>
        <end position="278"/>
    </location>
</feature>
<feature type="compositionally biased region" description="Basic and acidic residues" evidence="1">
    <location>
        <begin position="63"/>
        <end position="103"/>
    </location>
</feature>
<proteinExistence type="predicted"/>
<sequence length="580" mass="63298">MLNRDDPKSKEDGSSSVGGDETAVVEANPSGIDKSVAPGTDESPRDRDESEENASGKGEEEESSKKDEGEESREVNEGEESREVNEGEKEKEAVDEGEKVKEAGDDETALALVVRANGTESHAGMSLASGEIQPVIPTSWVFTSFPIPLEAIPSLRNHYRENVIGARPHCPRMCKMEYKRKVEPRHSDIESILVAKTAEKELLQAIGMDKKRCWADDSDDAAVDSWSKILEKGSTQVFFEERFRIDCEARIAKLNGPTNPIGGPSNNAQSEAHKDSVEDTGHEALKAIDGRLMKAVKDAVKVAVKDAVKELNKTVSSLSDKVTLLEDEVKSLRSSGENQSEENKESDEEDDVDKASEEEDGGDKETKESEEEDDVNNYIRDVTNEVQEEHGTMDEDDAQMIADAEKHEKEEAEKAKKKKKRVRIDDGKEAEPSKRAKGLGKARIPVFTRSKGAKKGAEEGAEEEESEEEDAADEDAAEEEAAGKKNRGAKKAAKKAAGKKNRGAKKAAKKAAAEKEAAAAKKAAVKYFLPGKVSKSVGYFGSRDTSRIPHRASATAKHVAFSLPSLHLPILLVWMSHDSE</sequence>